<dbReference type="RefSeq" id="WP_080025126.1">
    <property type="nucleotide sequence ID" value="NZ_CP020121.1"/>
</dbReference>
<feature type="region of interest" description="Disordered" evidence="1">
    <location>
        <begin position="37"/>
        <end position="99"/>
    </location>
</feature>
<name>A0A1V0BAI4_9BURK</name>
<feature type="region of interest" description="Disordered" evidence="1">
    <location>
        <begin position="1"/>
        <end position="24"/>
    </location>
</feature>
<dbReference type="AlphaFoldDB" id="A0A1V0BAI4"/>
<organism evidence="2 3">
    <name type="scientific">Comamonas kerstersii</name>
    <dbReference type="NCBI Taxonomy" id="225992"/>
    <lineage>
        <taxon>Bacteria</taxon>
        <taxon>Pseudomonadati</taxon>
        <taxon>Pseudomonadota</taxon>
        <taxon>Betaproteobacteria</taxon>
        <taxon>Burkholderiales</taxon>
        <taxon>Comamonadaceae</taxon>
        <taxon>Comamonas</taxon>
    </lineage>
</organism>
<evidence type="ECO:0000313" key="2">
    <source>
        <dbReference type="EMBL" id="AQZ96945.1"/>
    </source>
</evidence>
<evidence type="ECO:0000313" key="3">
    <source>
        <dbReference type="Proteomes" id="UP000242792"/>
    </source>
</evidence>
<dbReference type="Proteomes" id="UP000242792">
    <property type="component" value="Chromosome"/>
</dbReference>
<evidence type="ECO:0000256" key="1">
    <source>
        <dbReference type="SAM" id="MobiDB-lite"/>
    </source>
</evidence>
<proteinExistence type="predicted"/>
<protein>
    <submittedName>
        <fullName evidence="2">Uncharacterized protein</fullName>
    </submittedName>
</protein>
<gene>
    <name evidence="2" type="ORF">B5M06_00315</name>
</gene>
<dbReference type="GeneID" id="83037759"/>
<dbReference type="KEGG" id="cke:B5M06_00315"/>
<feature type="compositionally biased region" description="Basic and acidic residues" evidence="1">
    <location>
        <begin position="51"/>
        <end position="66"/>
    </location>
</feature>
<dbReference type="EMBL" id="CP020121">
    <property type="protein sequence ID" value="AQZ96945.1"/>
    <property type="molecule type" value="Genomic_DNA"/>
</dbReference>
<reference evidence="2 3" key="1">
    <citation type="submission" date="2017-03" db="EMBL/GenBank/DDBJ databases">
        <title>Rapid Whole Genome Sequencing of Comamonas kerstersii Causing Continuous ambulatory Peritoneal Dialysis-Associated Peritonitis.</title>
        <authorList>
            <person name="Zheng B."/>
        </authorList>
    </citation>
    <scope>NUCLEOTIDE SEQUENCE [LARGE SCALE GENOMIC DNA]</scope>
    <source>
        <strain evidence="2 3">8943</strain>
    </source>
</reference>
<sequence length="99" mass="9992">MRVINAGIGDLGQSRSQGEMGAGAGAAAIAVNTAGRMDDAGNNHFQGTLRRKSEAAAKKAKNESEKNANGQPTPSKDGASAIGGAGGNNEPTSVRKRKE</sequence>
<accession>A0A1V0BAI4</accession>